<keyword evidence="3" id="KW-1185">Reference proteome</keyword>
<evidence type="ECO:0000256" key="1">
    <source>
        <dbReference type="SAM" id="MobiDB-lite"/>
    </source>
</evidence>
<proteinExistence type="predicted"/>
<feature type="region of interest" description="Disordered" evidence="1">
    <location>
        <begin position="1"/>
        <end position="20"/>
    </location>
</feature>
<dbReference type="AlphaFoldDB" id="A0AAW0UZF7"/>
<reference evidence="2 3" key="1">
    <citation type="submission" date="2023-03" db="EMBL/GenBank/DDBJ databases">
        <title>High-quality genome of Scylla paramamosain provides insights in environmental adaptation.</title>
        <authorList>
            <person name="Zhang L."/>
        </authorList>
    </citation>
    <scope>NUCLEOTIDE SEQUENCE [LARGE SCALE GENOMIC DNA]</scope>
    <source>
        <strain evidence="2">LZ_2023a</strain>
        <tissue evidence="2">Muscle</tissue>
    </source>
</reference>
<sequence length="97" mass="11102">MILPRTKDGTHQHGNPAKDEATPCIFFKSLFLFPKQWVTASDLTRQLFGSRPAPVPCRKTQPCRVNGNRPGWGFKPRSFGIQVHHYTTAPLFFLRHL</sequence>
<dbReference type="EMBL" id="JARAKH010000005">
    <property type="protein sequence ID" value="KAK8403980.1"/>
    <property type="molecule type" value="Genomic_DNA"/>
</dbReference>
<evidence type="ECO:0000313" key="3">
    <source>
        <dbReference type="Proteomes" id="UP001487740"/>
    </source>
</evidence>
<name>A0AAW0UZF7_SCYPA</name>
<gene>
    <name evidence="2" type="ORF">O3P69_000201</name>
</gene>
<dbReference type="Proteomes" id="UP001487740">
    <property type="component" value="Unassembled WGS sequence"/>
</dbReference>
<accession>A0AAW0UZF7</accession>
<protein>
    <submittedName>
        <fullName evidence="2">Uncharacterized protein</fullName>
    </submittedName>
</protein>
<comment type="caution">
    <text evidence="2">The sequence shown here is derived from an EMBL/GenBank/DDBJ whole genome shotgun (WGS) entry which is preliminary data.</text>
</comment>
<organism evidence="2 3">
    <name type="scientific">Scylla paramamosain</name>
    <name type="common">Mud crab</name>
    <dbReference type="NCBI Taxonomy" id="85552"/>
    <lineage>
        <taxon>Eukaryota</taxon>
        <taxon>Metazoa</taxon>
        <taxon>Ecdysozoa</taxon>
        <taxon>Arthropoda</taxon>
        <taxon>Crustacea</taxon>
        <taxon>Multicrustacea</taxon>
        <taxon>Malacostraca</taxon>
        <taxon>Eumalacostraca</taxon>
        <taxon>Eucarida</taxon>
        <taxon>Decapoda</taxon>
        <taxon>Pleocyemata</taxon>
        <taxon>Brachyura</taxon>
        <taxon>Eubrachyura</taxon>
        <taxon>Portunoidea</taxon>
        <taxon>Portunidae</taxon>
        <taxon>Portuninae</taxon>
        <taxon>Scylla</taxon>
    </lineage>
</organism>
<evidence type="ECO:0000313" key="2">
    <source>
        <dbReference type="EMBL" id="KAK8403980.1"/>
    </source>
</evidence>